<evidence type="ECO:0000259" key="1">
    <source>
        <dbReference type="Pfam" id="PF01451"/>
    </source>
</evidence>
<reference evidence="2" key="1">
    <citation type="submission" date="2020-11" db="EMBL/GenBank/DDBJ databases">
        <title>Nocardioides sp. CBS4Y-1, whole genome shotgun sequence.</title>
        <authorList>
            <person name="Tuo L."/>
        </authorList>
    </citation>
    <scope>NUCLEOTIDE SEQUENCE</scope>
    <source>
        <strain evidence="2">CBS4Y-1</strain>
    </source>
</reference>
<dbReference type="AlphaFoldDB" id="A0A930V244"/>
<accession>A0A930V244</accession>
<evidence type="ECO:0000313" key="2">
    <source>
        <dbReference type="EMBL" id="MBF4162481.1"/>
    </source>
</evidence>
<proteinExistence type="predicted"/>
<dbReference type="RefSeq" id="WP_194503733.1">
    <property type="nucleotide sequence ID" value="NZ_JADIVZ010000005.1"/>
</dbReference>
<sequence>MTTTPPRPSRAAFEVVLACVDHRSRSVLAEHLLRRRVEALGVDDVTVLGVGGHKARAAEPVPPVVLDEMRQRGVPEERLAALAAVRAAPPRLTARHLAGADLVLVFEHDHRVEVFQYAPRMLRRCFALTELAAICEAEPGLLALPRAERVAAASRLRHLGREAPDVAATWRQPESAVRRAAQAIDEAVSTMAPFLL</sequence>
<dbReference type="Gene3D" id="3.40.50.2300">
    <property type="match status" value="1"/>
</dbReference>
<organism evidence="2 3">
    <name type="scientific">Nocardioides acrostichi</name>
    <dbReference type="NCBI Taxonomy" id="2784339"/>
    <lineage>
        <taxon>Bacteria</taxon>
        <taxon>Bacillati</taxon>
        <taxon>Actinomycetota</taxon>
        <taxon>Actinomycetes</taxon>
        <taxon>Propionibacteriales</taxon>
        <taxon>Nocardioidaceae</taxon>
        <taxon>Nocardioides</taxon>
    </lineage>
</organism>
<gene>
    <name evidence="2" type="ORF">ISG29_12345</name>
</gene>
<dbReference type="InterPro" id="IPR023485">
    <property type="entry name" value="Ptyr_pPase"/>
</dbReference>
<protein>
    <recommendedName>
        <fullName evidence="1">Phosphotyrosine protein phosphatase I domain-containing protein</fullName>
    </recommendedName>
</protein>
<dbReference type="EMBL" id="JADIVZ010000005">
    <property type="protein sequence ID" value="MBF4162481.1"/>
    <property type="molecule type" value="Genomic_DNA"/>
</dbReference>
<keyword evidence="3" id="KW-1185">Reference proteome</keyword>
<dbReference type="Proteomes" id="UP000656804">
    <property type="component" value="Unassembled WGS sequence"/>
</dbReference>
<comment type="caution">
    <text evidence="2">The sequence shown here is derived from an EMBL/GenBank/DDBJ whole genome shotgun (WGS) entry which is preliminary data.</text>
</comment>
<feature type="domain" description="Phosphotyrosine protein phosphatase I" evidence="1">
    <location>
        <begin position="16"/>
        <end position="128"/>
    </location>
</feature>
<dbReference type="InterPro" id="IPR036196">
    <property type="entry name" value="Ptyr_pPase_sf"/>
</dbReference>
<name>A0A930V244_9ACTN</name>
<dbReference type="SUPFAM" id="SSF52788">
    <property type="entry name" value="Phosphotyrosine protein phosphatases I"/>
    <property type="match status" value="1"/>
</dbReference>
<evidence type="ECO:0000313" key="3">
    <source>
        <dbReference type="Proteomes" id="UP000656804"/>
    </source>
</evidence>
<dbReference type="Pfam" id="PF01451">
    <property type="entry name" value="LMWPc"/>
    <property type="match status" value="1"/>
</dbReference>